<dbReference type="GO" id="GO:0140359">
    <property type="term" value="F:ABC-type transporter activity"/>
    <property type="evidence" value="ECO:0007669"/>
    <property type="project" value="InterPro"/>
</dbReference>
<evidence type="ECO:0000259" key="15">
    <source>
        <dbReference type="PROSITE" id="PS50893"/>
    </source>
</evidence>
<keyword evidence="4 14" id="KW-0812">Transmembrane</keyword>
<dbReference type="InterPro" id="IPR017871">
    <property type="entry name" value="ABC_transporter-like_CS"/>
</dbReference>
<dbReference type="GO" id="GO:0034040">
    <property type="term" value="F:ATPase-coupled lipid transmembrane transporter activity"/>
    <property type="evidence" value="ECO:0007669"/>
    <property type="project" value="TreeGrafter"/>
</dbReference>
<keyword evidence="9 14" id="KW-0472">Membrane</keyword>
<dbReference type="PROSITE" id="PS00211">
    <property type="entry name" value="ABC_TRANSPORTER_1"/>
    <property type="match status" value="1"/>
</dbReference>
<dbReference type="SUPFAM" id="SSF52540">
    <property type="entry name" value="P-loop containing nucleoside triphosphate hydrolases"/>
    <property type="match status" value="1"/>
</dbReference>
<evidence type="ECO:0000256" key="10">
    <source>
        <dbReference type="ARBA" id="ARBA00055355"/>
    </source>
</evidence>
<sequence>MDTTDTTMSAEGGPTGPPVNPDDPAGDNLRLIALFAQTQGLHPSSDDMARHAAPAGNENADPALATALRVLEALGLTVRVQTGSLKALLESRSACISADASGRLMMLAPVANGGLLVRRAGELQAQALDAHQARTQLSPHWQGRWLRVRAAAPAGGASGGAFGLPWFLQALAPHKRLLAEVLMASLFIQALALVSPLVFQVVIDKVLTHRSLATLDVLVLALLATTLFEALLSTMRLYLLGHTSHRLDVQLGAGLFSRLLALPLSYFASRRSGDTVARVRELENVRSFLTGQGLTSWMDLAFVVVFLAVMASFSLPLTAVVLGALPILFGVSLVITPLMRRRLEGKFAAGAESQSFLAETAGAMEALKSQAVEAQWQREWERRLADQAQASFHSNQFAQASAQLTGLLGKVLTALLLWFGARLVIQGDLSVGGLIAFNMLAARVQAPILKLASLWQEFAQVKVSIRRLSDVMDAPPEPGLQPARSSAPPLTGRLRLDGVSFRYGPNQPEVLKDLSLEIAPGEIIGMVGTSGAGKTTLLRLLQRLYTPERGRVLIDGMDLSQCDPAWLRRQLGVVSQDAVLFHRSVRDNIALGRPELPLEDVWRAARLAGAHDFIVGLPQGYDTLVGERGSCLSGGQRSRIAIARALAHDPRVLLLDEATAALDYDSERAFHANLGRMAAGRTVLIVAHRLSTLRLAHRIAVLDRGRLVQCGPHALLAAQAGPYRHLWQLHQMTQRQEAFPGVAPASSAMQAAAAGRADPAVCES</sequence>
<dbReference type="PANTHER" id="PTHR24221:SF647">
    <property type="entry name" value="BLL6336 PROTEIN"/>
    <property type="match status" value="1"/>
</dbReference>
<protein>
    <recommendedName>
        <fullName evidence="12">Cyclolysin secretion/processing ATP-binding protein CyaB</fullName>
    </recommendedName>
</protein>
<keyword evidence="7" id="KW-0067">ATP-binding</keyword>
<dbReference type="PROSITE" id="PS50929">
    <property type="entry name" value="ABC_TM1F"/>
    <property type="match status" value="1"/>
</dbReference>
<evidence type="ECO:0000256" key="3">
    <source>
        <dbReference type="ARBA" id="ARBA00022475"/>
    </source>
</evidence>
<dbReference type="CDD" id="cd18588">
    <property type="entry name" value="ABC_6TM_CyaB_HlyB_like"/>
    <property type="match status" value="1"/>
</dbReference>
<keyword evidence="5" id="KW-0204">Cytolysis</keyword>
<evidence type="ECO:0000256" key="5">
    <source>
        <dbReference type="ARBA" id="ARBA00022735"/>
    </source>
</evidence>
<evidence type="ECO:0000256" key="12">
    <source>
        <dbReference type="ARBA" id="ARBA00072252"/>
    </source>
</evidence>
<dbReference type="SMART" id="SM00382">
    <property type="entry name" value="AAA"/>
    <property type="match status" value="1"/>
</dbReference>
<comment type="function">
    <text evidence="10">Involved in the export of calmodulin-sensitive adenylate cyclase-hemolysin (cyclolysin).</text>
</comment>
<keyword evidence="18" id="KW-1185">Reference proteome</keyword>
<name>A0A936ZIH5_9BURK</name>
<dbReference type="NCBIfam" id="TIGR01846">
    <property type="entry name" value="type_I_sec_HlyB"/>
    <property type="match status" value="1"/>
</dbReference>
<evidence type="ECO:0000256" key="1">
    <source>
        <dbReference type="ARBA" id="ARBA00004651"/>
    </source>
</evidence>
<organism evidence="17 18">
    <name type="scientific">Ramlibacter aurantiacus</name>
    <dbReference type="NCBI Taxonomy" id="2801330"/>
    <lineage>
        <taxon>Bacteria</taxon>
        <taxon>Pseudomonadati</taxon>
        <taxon>Pseudomonadota</taxon>
        <taxon>Betaproteobacteria</taxon>
        <taxon>Burkholderiales</taxon>
        <taxon>Comamonadaceae</taxon>
        <taxon>Ramlibacter</taxon>
    </lineage>
</organism>
<dbReference type="InterPro" id="IPR039421">
    <property type="entry name" value="Type_1_exporter"/>
</dbReference>
<evidence type="ECO:0000313" key="18">
    <source>
        <dbReference type="Proteomes" id="UP000613011"/>
    </source>
</evidence>
<dbReference type="SUPFAM" id="SSF90123">
    <property type="entry name" value="ABC transporter transmembrane region"/>
    <property type="match status" value="1"/>
</dbReference>
<dbReference type="RefSeq" id="WP_201683543.1">
    <property type="nucleotide sequence ID" value="NZ_JAEQNA010000002.1"/>
</dbReference>
<comment type="similarity">
    <text evidence="11">Belongs to the ABC transporter superfamily. Cyclolysin exporter (TC 3.A.1.109.2) family.</text>
</comment>
<dbReference type="AlphaFoldDB" id="A0A936ZIH5"/>
<dbReference type="InterPro" id="IPR027417">
    <property type="entry name" value="P-loop_NTPase"/>
</dbReference>
<evidence type="ECO:0000256" key="4">
    <source>
        <dbReference type="ARBA" id="ARBA00022692"/>
    </source>
</evidence>
<feature type="transmembrane region" description="Helical" evidence="14">
    <location>
        <begin position="288"/>
        <end position="311"/>
    </location>
</feature>
<dbReference type="Pfam" id="PF00664">
    <property type="entry name" value="ABC_membrane"/>
    <property type="match status" value="1"/>
</dbReference>
<dbReference type="Gene3D" id="1.20.1560.10">
    <property type="entry name" value="ABC transporter type 1, transmembrane domain"/>
    <property type="match status" value="1"/>
</dbReference>
<feature type="domain" description="ABC transporter" evidence="15">
    <location>
        <begin position="494"/>
        <end position="729"/>
    </location>
</feature>
<evidence type="ECO:0000313" key="17">
    <source>
        <dbReference type="EMBL" id="MBL0420467.1"/>
    </source>
</evidence>
<keyword evidence="8 14" id="KW-1133">Transmembrane helix</keyword>
<dbReference type="InterPro" id="IPR036640">
    <property type="entry name" value="ABC1_TM_sf"/>
</dbReference>
<keyword evidence="6" id="KW-0547">Nucleotide-binding</keyword>
<evidence type="ECO:0000259" key="16">
    <source>
        <dbReference type="PROSITE" id="PS50929"/>
    </source>
</evidence>
<comment type="caution">
    <text evidence="17">The sequence shown here is derived from an EMBL/GenBank/DDBJ whole genome shotgun (WGS) entry which is preliminary data.</text>
</comment>
<evidence type="ECO:0000256" key="13">
    <source>
        <dbReference type="SAM" id="MobiDB-lite"/>
    </source>
</evidence>
<reference evidence="17" key="1">
    <citation type="submission" date="2021-01" db="EMBL/GenBank/DDBJ databases">
        <title>Ramlibacter sp. strain AW1 16S ribosomal RNA gene Genome sequencing and assembly.</title>
        <authorList>
            <person name="Kang M."/>
        </authorList>
    </citation>
    <scope>NUCLEOTIDE SEQUENCE</scope>
    <source>
        <strain evidence="17">AW1</strain>
    </source>
</reference>
<evidence type="ECO:0000256" key="2">
    <source>
        <dbReference type="ARBA" id="ARBA00022448"/>
    </source>
</evidence>
<dbReference type="InterPro" id="IPR010132">
    <property type="entry name" value="ATPase_T1SS_HlyB"/>
</dbReference>
<dbReference type="InterPro" id="IPR011527">
    <property type="entry name" value="ABC1_TM_dom"/>
</dbReference>
<feature type="region of interest" description="Disordered" evidence="13">
    <location>
        <begin position="1"/>
        <end position="27"/>
    </location>
</feature>
<feature type="transmembrane region" description="Helical" evidence="14">
    <location>
        <begin position="215"/>
        <end position="239"/>
    </location>
</feature>
<evidence type="ECO:0000256" key="11">
    <source>
        <dbReference type="ARBA" id="ARBA00061173"/>
    </source>
</evidence>
<dbReference type="GO" id="GO:0005886">
    <property type="term" value="C:plasma membrane"/>
    <property type="evidence" value="ECO:0007669"/>
    <property type="project" value="UniProtKB-SubCell"/>
</dbReference>
<feature type="transmembrane region" description="Helical" evidence="14">
    <location>
        <begin position="181"/>
        <end position="203"/>
    </location>
</feature>
<evidence type="ECO:0000256" key="7">
    <source>
        <dbReference type="ARBA" id="ARBA00022840"/>
    </source>
</evidence>
<comment type="subcellular location">
    <subcellularLocation>
        <location evidence="1">Cell membrane</location>
        <topology evidence="1">Multi-pass membrane protein</topology>
    </subcellularLocation>
</comment>
<accession>A0A936ZIH5</accession>
<dbReference type="FunFam" id="3.40.50.300:FF:000299">
    <property type="entry name" value="ABC transporter ATP-binding protein/permease"/>
    <property type="match status" value="1"/>
</dbReference>
<dbReference type="Proteomes" id="UP000613011">
    <property type="component" value="Unassembled WGS sequence"/>
</dbReference>
<evidence type="ECO:0000256" key="9">
    <source>
        <dbReference type="ARBA" id="ARBA00023136"/>
    </source>
</evidence>
<evidence type="ECO:0000256" key="14">
    <source>
        <dbReference type="SAM" id="Phobius"/>
    </source>
</evidence>
<dbReference type="InterPro" id="IPR003593">
    <property type="entry name" value="AAA+_ATPase"/>
</dbReference>
<keyword evidence="2" id="KW-0813">Transport</keyword>
<evidence type="ECO:0000256" key="8">
    <source>
        <dbReference type="ARBA" id="ARBA00022989"/>
    </source>
</evidence>
<proteinExistence type="inferred from homology"/>
<dbReference type="GO" id="GO:0005524">
    <property type="term" value="F:ATP binding"/>
    <property type="evidence" value="ECO:0007669"/>
    <property type="project" value="UniProtKB-KW"/>
</dbReference>
<dbReference type="PANTHER" id="PTHR24221">
    <property type="entry name" value="ATP-BINDING CASSETTE SUB-FAMILY B"/>
    <property type="match status" value="1"/>
</dbReference>
<dbReference type="EMBL" id="JAEQNA010000002">
    <property type="protein sequence ID" value="MBL0420467.1"/>
    <property type="molecule type" value="Genomic_DNA"/>
</dbReference>
<dbReference type="PROSITE" id="PS50893">
    <property type="entry name" value="ABC_TRANSPORTER_2"/>
    <property type="match status" value="1"/>
</dbReference>
<gene>
    <name evidence="17" type="ORF">JI739_08945</name>
</gene>
<evidence type="ECO:0000256" key="6">
    <source>
        <dbReference type="ARBA" id="ARBA00022741"/>
    </source>
</evidence>
<dbReference type="GO" id="GO:0031640">
    <property type="term" value="P:killing of cells of another organism"/>
    <property type="evidence" value="ECO:0007669"/>
    <property type="project" value="UniProtKB-KW"/>
</dbReference>
<dbReference type="InterPro" id="IPR003439">
    <property type="entry name" value="ABC_transporter-like_ATP-bd"/>
</dbReference>
<dbReference type="Gene3D" id="3.40.50.300">
    <property type="entry name" value="P-loop containing nucleotide triphosphate hydrolases"/>
    <property type="match status" value="1"/>
</dbReference>
<keyword evidence="5" id="KW-0354">Hemolysis</keyword>
<feature type="domain" description="ABC transmembrane type-1" evidence="16">
    <location>
        <begin position="181"/>
        <end position="460"/>
    </location>
</feature>
<dbReference type="GO" id="GO:0030253">
    <property type="term" value="P:protein secretion by the type I secretion system"/>
    <property type="evidence" value="ECO:0007669"/>
    <property type="project" value="InterPro"/>
</dbReference>
<dbReference type="GO" id="GO:0016887">
    <property type="term" value="F:ATP hydrolysis activity"/>
    <property type="evidence" value="ECO:0007669"/>
    <property type="project" value="InterPro"/>
</dbReference>
<feature type="transmembrane region" description="Helical" evidence="14">
    <location>
        <begin position="317"/>
        <end position="338"/>
    </location>
</feature>
<dbReference type="GO" id="GO:0030256">
    <property type="term" value="C:type I protein secretion system complex"/>
    <property type="evidence" value="ECO:0007669"/>
    <property type="project" value="InterPro"/>
</dbReference>
<keyword evidence="3" id="KW-1003">Cell membrane</keyword>
<dbReference type="Pfam" id="PF00005">
    <property type="entry name" value="ABC_tran"/>
    <property type="match status" value="1"/>
</dbReference>